<dbReference type="AlphaFoldDB" id="A0A8D0BKB5"/>
<dbReference type="Gene3D" id="3.10.130.10">
    <property type="entry name" value="Ribonuclease A-like domain"/>
    <property type="match status" value="1"/>
</dbReference>
<dbReference type="GeneTree" id="ENSGT00940000166697"/>
<dbReference type="Ensembl" id="ENSSMRT00000009888.1">
    <property type="protein sequence ID" value="ENSSMRP00000008460.1"/>
    <property type="gene ID" value="ENSSMRG00000006774.1"/>
</dbReference>
<keyword evidence="9" id="KW-0812">Transmembrane</keyword>
<evidence type="ECO:0000256" key="4">
    <source>
        <dbReference type="ARBA" id="ARBA00022722"/>
    </source>
</evidence>
<keyword evidence="7" id="KW-1015">Disulfide bond</keyword>
<reference evidence="11" key="1">
    <citation type="submission" date="2025-08" db="UniProtKB">
        <authorList>
            <consortium name="Ensembl"/>
        </authorList>
    </citation>
    <scope>IDENTIFICATION</scope>
</reference>
<name>A0A8D0BKB5_SALMN</name>
<evidence type="ECO:0000256" key="9">
    <source>
        <dbReference type="SAM" id="Phobius"/>
    </source>
</evidence>
<evidence type="ECO:0000313" key="11">
    <source>
        <dbReference type="Ensembl" id="ENSSMRP00000008460.1"/>
    </source>
</evidence>
<dbReference type="PANTHER" id="PTHR11437">
    <property type="entry name" value="RIBONUCLEASE"/>
    <property type="match status" value="1"/>
</dbReference>
<dbReference type="PRINTS" id="PR00794">
    <property type="entry name" value="RIBONUCLEASE"/>
</dbReference>
<dbReference type="InterPro" id="IPR036816">
    <property type="entry name" value="RNaseA-like_dom_sf"/>
</dbReference>
<dbReference type="SMART" id="SM00092">
    <property type="entry name" value="RNAse_Pc"/>
    <property type="match status" value="1"/>
</dbReference>
<keyword evidence="4 8" id="KW-0540">Nuclease</keyword>
<evidence type="ECO:0000256" key="7">
    <source>
        <dbReference type="ARBA" id="ARBA00023157"/>
    </source>
</evidence>
<keyword evidence="9" id="KW-0472">Membrane</keyword>
<dbReference type="Proteomes" id="UP000694421">
    <property type="component" value="Unplaced"/>
</dbReference>
<dbReference type="GO" id="GO:0004519">
    <property type="term" value="F:endonuclease activity"/>
    <property type="evidence" value="ECO:0007669"/>
    <property type="project" value="UniProtKB-KW"/>
</dbReference>
<organism evidence="11 12">
    <name type="scientific">Salvator merianae</name>
    <name type="common">Argentine black and white tegu</name>
    <name type="synonym">Tupinambis merianae</name>
    <dbReference type="NCBI Taxonomy" id="96440"/>
    <lineage>
        <taxon>Eukaryota</taxon>
        <taxon>Metazoa</taxon>
        <taxon>Chordata</taxon>
        <taxon>Craniata</taxon>
        <taxon>Vertebrata</taxon>
        <taxon>Euteleostomi</taxon>
        <taxon>Lepidosauria</taxon>
        <taxon>Squamata</taxon>
        <taxon>Bifurcata</taxon>
        <taxon>Unidentata</taxon>
        <taxon>Episquamata</taxon>
        <taxon>Laterata</taxon>
        <taxon>Teiioidea</taxon>
        <taxon>Teiidae</taxon>
        <taxon>Salvator</taxon>
    </lineage>
</organism>
<evidence type="ECO:0000256" key="2">
    <source>
        <dbReference type="ARBA" id="ARBA00005600"/>
    </source>
</evidence>
<dbReference type="Pfam" id="PF00074">
    <property type="entry name" value="RnaseA"/>
    <property type="match status" value="1"/>
</dbReference>
<dbReference type="PANTHER" id="PTHR11437:SF10">
    <property type="entry name" value="ANGIOGENIN-RELATED"/>
    <property type="match status" value="1"/>
</dbReference>
<dbReference type="GO" id="GO:0016787">
    <property type="term" value="F:hydrolase activity"/>
    <property type="evidence" value="ECO:0007669"/>
    <property type="project" value="UniProtKB-KW"/>
</dbReference>
<evidence type="ECO:0000256" key="8">
    <source>
        <dbReference type="RuleBase" id="RU000651"/>
    </source>
</evidence>
<keyword evidence="12" id="KW-1185">Reference proteome</keyword>
<keyword evidence="5 8" id="KW-0255">Endonuclease</keyword>
<feature type="domain" description="Ribonuclease A-domain" evidence="10">
    <location>
        <begin position="62"/>
        <end position="183"/>
    </location>
</feature>
<dbReference type="PROSITE" id="PS00127">
    <property type="entry name" value="RNASE_PANCREATIC"/>
    <property type="match status" value="1"/>
</dbReference>
<keyword evidence="6 8" id="KW-0378">Hydrolase</keyword>
<accession>A0A8D0BKB5</accession>
<reference evidence="11" key="2">
    <citation type="submission" date="2025-09" db="UniProtKB">
        <authorList>
            <consortium name="Ensembl"/>
        </authorList>
    </citation>
    <scope>IDENTIFICATION</scope>
</reference>
<dbReference type="SUPFAM" id="SSF54076">
    <property type="entry name" value="RNase A-like"/>
    <property type="match status" value="1"/>
</dbReference>
<dbReference type="OMA" id="PCAYRAR"/>
<comment type="similarity">
    <text evidence="2 8">Belongs to the pancreatic ribonuclease family.</text>
</comment>
<dbReference type="GO" id="GO:0005576">
    <property type="term" value="C:extracellular region"/>
    <property type="evidence" value="ECO:0007669"/>
    <property type="project" value="UniProtKB-SubCell"/>
</dbReference>
<proteinExistence type="inferred from homology"/>
<dbReference type="InterPro" id="IPR001427">
    <property type="entry name" value="RNaseA"/>
</dbReference>
<protein>
    <recommendedName>
        <fullName evidence="10">Ribonuclease A-domain domain-containing protein</fullName>
    </recommendedName>
</protein>
<dbReference type="GO" id="GO:0004540">
    <property type="term" value="F:RNA nuclease activity"/>
    <property type="evidence" value="ECO:0007669"/>
    <property type="project" value="TreeGrafter"/>
</dbReference>
<keyword evidence="3" id="KW-0964">Secreted</keyword>
<evidence type="ECO:0000256" key="1">
    <source>
        <dbReference type="ARBA" id="ARBA00004613"/>
    </source>
</evidence>
<dbReference type="GO" id="GO:0050830">
    <property type="term" value="P:defense response to Gram-positive bacterium"/>
    <property type="evidence" value="ECO:0007669"/>
    <property type="project" value="TreeGrafter"/>
</dbReference>
<evidence type="ECO:0000256" key="6">
    <source>
        <dbReference type="ARBA" id="ARBA00022801"/>
    </source>
</evidence>
<feature type="transmembrane region" description="Helical" evidence="9">
    <location>
        <begin position="36"/>
        <end position="56"/>
    </location>
</feature>
<evidence type="ECO:0000259" key="10">
    <source>
        <dbReference type="SMART" id="SM00092"/>
    </source>
</evidence>
<sequence>MGRSEYKVQEKYCKGVSWSPEQEVSKRKAVKKNSGAMVQNAAGSVLLLLVVLLGPWPAPAQRESRHDKFLRQHLDFPKTNRDWDARRYCSLMMQRRGMTVDVCKPSNTFIHADHLAVHAICSTGGAYHSENYYDSSASFELTACRLVGGGSQRPPCNYRGKVSNQRIRVACLNGEPVHFKAPLLN</sequence>
<evidence type="ECO:0000256" key="3">
    <source>
        <dbReference type="ARBA" id="ARBA00022525"/>
    </source>
</evidence>
<comment type="subcellular location">
    <subcellularLocation>
        <location evidence="1">Secreted</location>
    </subcellularLocation>
</comment>
<keyword evidence="9" id="KW-1133">Transmembrane helix</keyword>
<dbReference type="CDD" id="cd06265">
    <property type="entry name" value="RNase_A_canonical"/>
    <property type="match status" value="1"/>
</dbReference>
<evidence type="ECO:0000313" key="12">
    <source>
        <dbReference type="Proteomes" id="UP000694421"/>
    </source>
</evidence>
<dbReference type="InterPro" id="IPR023411">
    <property type="entry name" value="RNaseA_AS"/>
</dbReference>
<dbReference type="InterPro" id="IPR023412">
    <property type="entry name" value="RNaseA_domain"/>
</dbReference>
<evidence type="ECO:0000256" key="5">
    <source>
        <dbReference type="ARBA" id="ARBA00022759"/>
    </source>
</evidence>
<dbReference type="GO" id="GO:0003676">
    <property type="term" value="F:nucleic acid binding"/>
    <property type="evidence" value="ECO:0007669"/>
    <property type="project" value="InterPro"/>
</dbReference>